<evidence type="ECO:0000256" key="1">
    <source>
        <dbReference type="ARBA" id="ARBA00004123"/>
    </source>
</evidence>
<keyword evidence="6 7" id="KW-0539">Nucleus</keyword>
<feature type="compositionally biased region" description="Polar residues" evidence="8">
    <location>
        <begin position="855"/>
        <end position="866"/>
    </location>
</feature>
<dbReference type="EMBL" id="CM026428">
    <property type="protein sequence ID" value="KAG0566329.1"/>
    <property type="molecule type" value="Genomic_DNA"/>
</dbReference>
<keyword evidence="11" id="KW-1185">Reference proteome</keyword>
<feature type="region of interest" description="Disordered" evidence="8">
    <location>
        <begin position="743"/>
        <end position="798"/>
    </location>
</feature>
<evidence type="ECO:0000256" key="6">
    <source>
        <dbReference type="ARBA" id="ARBA00023242"/>
    </source>
</evidence>
<feature type="domain" description="Mediator complex subunit MED14 N-terminal" evidence="9">
    <location>
        <begin position="14"/>
        <end position="200"/>
    </location>
</feature>
<comment type="subunit">
    <text evidence="7">Component of the Mediator complex.</text>
</comment>
<keyword evidence="5 7" id="KW-0804">Transcription</keyword>
<comment type="similarity">
    <text evidence="2 7">Belongs to the Mediator complex subunit 14 family.</text>
</comment>
<feature type="compositionally biased region" description="Gly residues" evidence="8">
    <location>
        <begin position="1544"/>
        <end position="1554"/>
    </location>
</feature>
<dbReference type="GO" id="GO:0070847">
    <property type="term" value="C:core mediator complex"/>
    <property type="evidence" value="ECO:0007669"/>
    <property type="project" value="TreeGrafter"/>
</dbReference>
<sequence length="1947" mass="208486">MAEGPAPALGSQTVDFSVLVRKAAEASVSGLKELCETSPELSDTEKKIGLLKYIVKTRQRLLRLVALTKWCRQIPLVERCQQLAGTLSNHDMSFTQAADFLFYLHETLQQARAPVYDIPTGAEILVTGNYNRLPKCVEDLGMQPVLIGEEREAAVKKLNAVLRTRLLDILLPKQITDIKVTGGRVIFKVAGEFEAHLTLGYRGHLSYWRVLKIDILVGETSGPIQFTDPQAYFLGDELERRMAASEDPLGLMYSILHQFCTALVMDTLFRQIKVLQGGRWRDAIKYEKLSDTGVGTTAVVGQAIAGQAGGPVGDVDMESGGAAKTRGSPGLKIVYWLEAQKGEASTSLRIEHGADQQITCSHSPAVIDSNTGMEAEFMVDSSCINVEKLLLRAIACSIHTRLLEVQRGLKGGGHLWQSENDVVLRHSIPTELETPSETSTEDENVDEAGEEVLCVRAFGVSYMALGISIRNGRFLLRCPSTVLASAMVKEMEDALNLATVQPLDVFVNLRTKCLLHYFGLIGRSLNLKLYERGASAVKLPVGGPKLGPDVLIMGFPKCEDSFFLCLQLDVNFTPLFTLLEAHPQAASVRSTLVSSAFDIFRWMKIDIEAMQILRENTGFSLLQQIGYEKDSSATMVGKRTEDEAYSRFGVPPMIRGPSRVGGQGLDGVQTGLEPYYGANRGSMLAVQSPSNLQGGSPLQHGSSPLQHGSSPLQHGSVGYGVNGGSNMMNSSITAAGYHQGKSLGGSPTFGDGSHRLGRGSMVNGTSPHNLPGVSPLRSSMDIRNPMSHRKSSLQGASDQELLNTRSPLAMGDNAASPIELDHEHISKLIDSISSKTPGSFTTTESPSRQGRHIPQSRSGIVPSNSRPLIGKVGSPSGSQLGRSSGLVQASSPGWKSTVSGSVPFNMDSGSSIQEWQDPDQQGRLGGGSDKSPVQKSKQKRPIADLFNSLSSLQSLSASGEREKRRRIGLEVVSVPAFQSKSHVPSTTTTAVSQSVLSQSYGQLIRAANQGKASAGAYRAVFQQVEERCRLCIKHARLTRQMDAQGIPYVNEVGLREPSTVLRFRLPGTVPTGDSRTRQIDVDDTFGWQQMCLCLGKPGSEGWDVKVFDIYFSGLWKIQKQSDGSSSTGEQFASPSQDDSHMQCTQEGLVLKYSTVHDDSVTKLVSDLERIWRARAFSIGIRKLLGSKEDEKKRSSEQLVKGQGRSGNVGDRGEVGEKKWEVMRRAFRVEAVGLTSVSFTYVGSMPGIVARFVVEWGTTRRGCTVHSPEQLWPHTKLRTKGLTLARRKLWSMMRMFLEDYINGGEVELLLDAIQVTAGPLHALAAAIRPARMAVPSSGSSHRPSSPSPASASALTVKSGGSAGTMMNAYGPAGTGLNPGAGQVRGMNAGAPPNAAANVIASNNGGVPGTPQGSLPSNTGRNPGPGLVPSSLLPTDVSVLLRSAYWVRIVYRREFAIDMRCFAGDQVWLQPAPPPRSGGKGAGGSLACPQFRTFVVEHVTLGMNSADTVGGGAAGSSLTMGNNSPNTGTGNGPRQTGAAVSRPGNPIGGNTAGSQGGSVVSGALRNAATGSGLGSSISIRGELNPALVGMGDDGGYGGAWVPLAALKKVLRGTLRYLGGLWLFAQFPSILKEVLASTLNNNEGALLNHDPEQPALRFFIRGCVFAVSMHRQQLFLQAINVKRYQQQQALTAAHQQAAPGQAVNLASELSLQEMQDIGDFFARRVASEPYDASRLASFVTMLTLPVPVLREFLVLIQWKKEATKASGGPHGGDVNAQGASPRPKVELSLESPVGTGGGEAGNVQADESGVASGSQGKSSIQHNQHRNTVEFTLTFSFDASQVPHLNVAGGAGWLPQSVALRLVYLYGEGSNNRISLSNMDGSHGGRSCWARSEEWERCKDRVAQVVQNAPGEGQGRLRVLAEAVQVALQAALAQIGNNHNMGPHRGNIQQ</sequence>
<keyword evidence="4 7" id="KW-0010">Activator</keyword>
<keyword evidence="3 7" id="KW-0805">Transcription regulation</keyword>
<dbReference type="PANTHER" id="PTHR12809">
    <property type="entry name" value="MEDIATOR COMPLEX SUBUNIT"/>
    <property type="match status" value="1"/>
</dbReference>
<feature type="region of interest" description="Disordered" evidence="8">
    <location>
        <begin position="1191"/>
        <end position="1212"/>
    </location>
</feature>
<dbReference type="GO" id="GO:0016592">
    <property type="term" value="C:mediator complex"/>
    <property type="evidence" value="ECO:0007669"/>
    <property type="project" value="UniProtKB-UniRule"/>
</dbReference>
<feature type="region of interest" description="Disordered" evidence="8">
    <location>
        <begin position="1333"/>
        <end position="1356"/>
    </location>
</feature>
<organism evidence="10 11">
    <name type="scientific">Ceratodon purpureus</name>
    <name type="common">Fire moss</name>
    <name type="synonym">Dicranum purpureum</name>
    <dbReference type="NCBI Taxonomy" id="3225"/>
    <lineage>
        <taxon>Eukaryota</taxon>
        <taxon>Viridiplantae</taxon>
        <taxon>Streptophyta</taxon>
        <taxon>Embryophyta</taxon>
        <taxon>Bryophyta</taxon>
        <taxon>Bryophytina</taxon>
        <taxon>Bryopsida</taxon>
        <taxon>Dicranidae</taxon>
        <taxon>Pseudoditrichales</taxon>
        <taxon>Ditrichaceae</taxon>
        <taxon>Ceratodon</taxon>
    </lineage>
</organism>
<protein>
    <recommendedName>
        <fullName evidence="7">Mediator of RNA polymerase II transcription subunit 14</fullName>
    </recommendedName>
    <alternativeName>
        <fullName evidence="7">Mediator complex subunit 14</fullName>
    </alternativeName>
</protein>
<accession>A0A8T0H7T0</accession>
<evidence type="ECO:0000256" key="3">
    <source>
        <dbReference type="ARBA" id="ARBA00023015"/>
    </source>
</evidence>
<feature type="compositionally biased region" description="Polar residues" evidence="8">
    <location>
        <begin position="875"/>
        <end position="914"/>
    </location>
</feature>
<evidence type="ECO:0000256" key="7">
    <source>
        <dbReference type="RuleBase" id="RU365082"/>
    </source>
</evidence>
<feature type="region of interest" description="Disordered" evidence="8">
    <location>
        <begin position="1512"/>
        <end position="1554"/>
    </location>
</feature>
<evidence type="ECO:0000256" key="4">
    <source>
        <dbReference type="ARBA" id="ARBA00023159"/>
    </source>
</evidence>
<feature type="compositionally biased region" description="Low complexity" evidence="8">
    <location>
        <begin position="1333"/>
        <end position="1352"/>
    </location>
</feature>
<comment type="subcellular location">
    <subcellularLocation>
        <location evidence="1 7">Nucleus</location>
    </subcellularLocation>
</comment>
<dbReference type="GO" id="GO:0003712">
    <property type="term" value="F:transcription coregulator activity"/>
    <property type="evidence" value="ECO:0007669"/>
    <property type="project" value="UniProtKB-UniRule"/>
</dbReference>
<evidence type="ECO:0000313" key="11">
    <source>
        <dbReference type="Proteomes" id="UP000822688"/>
    </source>
</evidence>
<feature type="compositionally biased region" description="Polar residues" evidence="8">
    <location>
        <begin position="831"/>
        <end position="848"/>
    </location>
</feature>
<dbReference type="PANTHER" id="PTHR12809:SF2">
    <property type="entry name" value="MEDIATOR OF RNA POLYMERASE II TRANSCRIPTION SUBUNIT 14"/>
    <property type="match status" value="1"/>
</dbReference>
<comment type="caution">
    <text evidence="10">The sequence shown here is derived from an EMBL/GenBank/DDBJ whole genome shotgun (WGS) entry which is preliminary data.</text>
</comment>
<evidence type="ECO:0000256" key="8">
    <source>
        <dbReference type="SAM" id="MobiDB-lite"/>
    </source>
</evidence>
<evidence type="ECO:0000259" key="9">
    <source>
        <dbReference type="Pfam" id="PF08638"/>
    </source>
</evidence>
<dbReference type="InterPro" id="IPR013947">
    <property type="entry name" value="Mediator_Med14"/>
</dbReference>
<feature type="region of interest" description="Disordered" evidence="8">
    <location>
        <begin position="686"/>
        <end position="721"/>
    </location>
</feature>
<evidence type="ECO:0000256" key="5">
    <source>
        <dbReference type="ARBA" id="ARBA00023163"/>
    </source>
</evidence>
<dbReference type="InterPro" id="IPR055122">
    <property type="entry name" value="Med14_N"/>
</dbReference>
<dbReference type="Proteomes" id="UP000822688">
    <property type="component" value="Chromosome 7"/>
</dbReference>
<comment type="function">
    <text evidence="7">Component of the Mediator complex, a coactivator involved in the regulated transcription of nearly all RNA polymerase II-dependent genes. Mediator functions as a bridge to convey information from gene-specific regulatory proteins to the basal RNA polymerase II transcription machinery. Mediator is recruited to promoters by direct interactions with regulatory proteins and serves as a scaffold for the assembly of a functional preinitiation complex with RNA polymerase II and the general transcription factors.</text>
</comment>
<proteinExistence type="inferred from homology"/>
<feature type="compositionally biased region" description="Polar residues" evidence="8">
    <location>
        <begin position="1808"/>
        <end position="1819"/>
    </location>
</feature>
<feature type="compositionally biased region" description="Polar residues" evidence="8">
    <location>
        <begin position="1409"/>
        <end position="1419"/>
    </location>
</feature>
<dbReference type="Pfam" id="PF08638">
    <property type="entry name" value="Med14"/>
    <property type="match status" value="1"/>
</dbReference>
<reference evidence="10" key="1">
    <citation type="submission" date="2020-06" db="EMBL/GenBank/DDBJ databases">
        <title>WGS assembly of Ceratodon purpureus strain R40.</title>
        <authorList>
            <person name="Carey S.B."/>
            <person name="Jenkins J."/>
            <person name="Shu S."/>
            <person name="Lovell J.T."/>
            <person name="Sreedasyam A."/>
            <person name="Maumus F."/>
            <person name="Tiley G.P."/>
            <person name="Fernandez-Pozo N."/>
            <person name="Barry K."/>
            <person name="Chen C."/>
            <person name="Wang M."/>
            <person name="Lipzen A."/>
            <person name="Daum C."/>
            <person name="Saski C.A."/>
            <person name="Payton A.C."/>
            <person name="Mcbreen J.C."/>
            <person name="Conrad R.E."/>
            <person name="Kollar L.M."/>
            <person name="Olsson S."/>
            <person name="Huttunen S."/>
            <person name="Landis J.B."/>
            <person name="Wickett N.J."/>
            <person name="Johnson M.G."/>
            <person name="Rensing S.A."/>
            <person name="Grimwood J."/>
            <person name="Schmutz J."/>
            <person name="Mcdaniel S.F."/>
        </authorList>
    </citation>
    <scope>NUCLEOTIDE SEQUENCE</scope>
    <source>
        <strain evidence="10">R40</strain>
    </source>
</reference>
<name>A0A8T0H7T0_CERPU</name>
<evidence type="ECO:0000313" key="10">
    <source>
        <dbReference type="EMBL" id="KAG0566329.1"/>
    </source>
</evidence>
<dbReference type="GO" id="GO:0006357">
    <property type="term" value="P:regulation of transcription by RNA polymerase II"/>
    <property type="evidence" value="ECO:0007669"/>
    <property type="project" value="InterPro"/>
</dbReference>
<gene>
    <name evidence="10" type="ORF">KC19_7G055200</name>
</gene>
<evidence type="ECO:0000256" key="2">
    <source>
        <dbReference type="ARBA" id="ARBA00007813"/>
    </source>
</evidence>
<feature type="compositionally biased region" description="Polar residues" evidence="8">
    <location>
        <begin position="686"/>
        <end position="713"/>
    </location>
</feature>
<feature type="region of interest" description="Disordered" evidence="8">
    <location>
        <begin position="830"/>
        <end position="940"/>
    </location>
</feature>
<feature type="region of interest" description="Disordered" evidence="8">
    <location>
        <begin position="1760"/>
        <end position="1820"/>
    </location>
</feature>
<feature type="region of interest" description="Disordered" evidence="8">
    <location>
        <begin position="1398"/>
        <end position="1430"/>
    </location>
</feature>